<dbReference type="NCBIfam" id="TIGR02983">
    <property type="entry name" value="SigE-fam_strep"/>
    <property type="match status" value="1"/>
</dbReference>
<feature type="domain" description="RNA polymerase sigma-70 region 2" evidence="7">
    <location>
        <begin position="18"/>
        <end position="78"/>
    </location>
</feature>
<accession>A0ABW9QQ01</accession>
<keyword evidence="3" id="KW-0731">Sigma factor</keyword>
<dbReference type="InterPro" id="IPR039425">
    <property type="entry name" value="RNA_pol_sigma-70-like"/>
</dbReference>
<dbReference type="InterPro" id="IPR013324">
    <property type="entry name" value="RNA_pol_sigma_r3/r4-like"/>
</dbReference>
<evidence type="ECO:0000256" key="6">
    <source>
        <dbReference type="SAM" id="MobiDB-lite"/>
    </source>
</evidence>
<dbReference type="PANTHER" id="PTHR43133:SF50">
    <property type="entry name" value="ECF RNA POLYMERASE SIGMA FACTOR SIGM"/>
    <property type="match status" value="1"/>
</dbReference>
<evidence type="ECO:0000313" key="10">
    <source>
        <dbReference type="Proteomes" id="UP000437736"/>
    </source>
</evidence>
<evidence type="ECO:0000256" key="2">
    <source>
        <dbReference type="ARBA" id="ARBA00023015"/>
    </source>
</evidence>
<dbReference type="EMBL" id="WJHE01000166">
    <property type="protein sequence ID" value="MST31889.1"/>
    <property type="molecule type" value="Genomic_DNA"/>
</dbReference>
<keyword evidence="4" id="KW-0238">DNA-binding</keyword>
<dbReference type="InterPro" id="IPR036388">
    <property type="entry name" value="WH-like_DNA-bd_sf"/>
</dbReference>
<dbReference type="PANTHER" id="PTHR43133">
    <property type="entry name" value="RNA POLYMERASE ECF-TYPE SIGMA FACTO"/>
    <property type="match status" value="1"/>
</dbReference>
<dbReference type="Gene3D" id="1.10.1740.10">
    <property type="match status" value="1"/>
</dbReference>
<keyword evidence="2" id="KW-0805">Transcription regulation</keyword>
<evidence type="ECO:0000256" key="1">
    <source>
        <dbReference type="ARBA" id="ARBA00010641"/>
    </source>
</evidence>
<feature type="region of interest" description="Disordered" evidence="6">
    <location>
        <begin position="75"/>
        <end position="96"/>
    </location>
</feature>
<keyword evidence="10" id="KW-1185">Reference proteome</keyword>
<dbReference type="InterPro" id="IPR014284">
    <property type="entry name" value="RNA_pol_sigma-70_dom"/>
</dbReference>
<feature type="domain" description="RNA polymerase sigma factor 70 region 4 type 2" evidence="8">
    <location>
        <begin position="102"/>
        <end position="154"/>
    </location>
</feature>
<evidence type="ECO:0000256" key="3">
    <source>
        <dbReference type="ARBA" id="ARBA00023082"/>
    </source>
</evidence>
<dbReference type="Gene3D" id="1.10.10.10">
    <property type="entry name" value="Winged helix-like DNA-binding domain superfamily/Winged helix DNA-binding domain"/>
    <property type="match status" value="1"/>
</dbReference>
<comment type="similarity">
    <text evidence="1">Belongs to the sigma-70 factor family. ECF subfamily.</text>
</comment>
<dbReference type="InterPro" id="IPR007627">
    <property type="entry name" value="RNA_pol_sigma70_r2"/>
</dbReference>
<reference evidence="9 10" key="1">
    <citation type="submission" date="2019-11" db="EMBL/GenBank/DDBJ databases">
        <title>Acidiferrimicrobium australis gen. nov., sp. nov., an acidophilic and obligately heterotrophic, member of the Actinobacteria that catalyses dissimilatory oxido- reduction of iron isolated from metal-rich acidic water in Chile.</title>
        <authorList>
            <person name="Gonzalez D."/>
            <person name="Huber K."/>
            <person name="Hedrich S."/>
            <person name="Rojas-Villalobos C."/>
            <person name="Quatrini R."/>
            <person name="Dinamarca M.A."/>
            <person name="Schwarz A."/>
            <person name="Canales C."/>
            <person name="Nancucheo I."/>
        </authorList>
    </citation>
    <scope>NUCLEOTIDE SEQUENCE [LARGE SCALE GENOMIC DNA]</scope>
    <source>
        <strain evidence="9 10">USS-CCA1</strain>
    </source>
</reference>
<proteinExistence type="inferred from homology"/>
<dbReference type="Pfam" id="PF08281">
    <property type="entry name" value="Sigma70_r4_2"/>
    <property type="match status" value="1"/>
</dbReference>
<evidence type="ECO:0000313" key="9">
    <source>
        <dbReference type="EMBL" id="MST31889.1"/>
    </source>
</evidence>
<evidence type="ECO:0000259" key="7">
    <source>
        <dbReference type="Pfam" id="PF04542"/>
    </source>
</evidence>
<evidence type="ECO:0000256" key="5">
    <source>
        <dbReference type="ARBA" id="ARBA00023163"/>
    </source>
</evidence>
<comment type="caution">
    <text evidence="9">The sequence shown here is derived from an EMBL/GenBank/DDBJ whole genome shotgun (WGS) entry which is preliminary data.</text>
</comment>
<sequence length="165" mass="18703">MKAEDHFHDFAAGRSASLHRSAYLLCGDWYLADDLVQETLAKAYRHWPRVLRADSPEAYVQRILVNEVRNHWRRQNRTPPSVTGDAPEEAVPDGSETVARNDELVRALLELPVRQRATLVLRYLDGLSERETAMVLGCSEGTVKSQTSRALTTLKTHIQREEALP</sequence>
<evidence type="ECO:0000256" key="4">
    <source>
        <dbReference type="ARBA" id="ARBA00023125"/>
    </source>
</evidence>
<evidence type="ECO:0000259" key="8">
    <source>
        <dbReference type="Pfam" id="PF08281"/>
    </source>
</evidence>
<dbReference type="Pfam" id="PF04542">
    <property type="entry name" value="Sigma70_r2"/>
    <property type="match status" value="1"/>
</dbReference>
<name>A0ABW9QQ01_9ACTN</name>
<organism evidence="9 10">
    <name type="scientific">Acidiferrimicrobium australe</name>
    <dbReference type="NCBI Taxonomy" id="2664430"/>
    <lineage>
        <taxon>Bacteria</taxon>
        <taxon>Bacillati</taxon>
        <taxon>Actinomycetota</taxon>
        <taxon>Acidimicrobiia</taxon>
        <taxon>Acidimicrobiales</taxon>
        <taxon>Acidimicrobiaceae</taxon>
        <taxon>Acidiferrimicrobium</taxon>
    </lineage>
</organism>
<dbReference type="InterPro" id="IPR014325">
    <property type="entry name" value="RNA_pol_sigma-E_actinobac"/>
</dbReference>
<protein>
    <submittedName>
        <fullName evidence="9">SigE family RNA polymerase sigma factor</fullName>
    </submittedName>
</protein>
<dbReference type="NCBIfam" id="TIGR02937">
    <property type="entry name" value="sigma70-ECF"/>
    <property type="match status" value="1"/>
</dbReference>
<dbReference type="SUPFAM" id="SSF88946">
    <property type="entry name" value="Sigma2 domain of RNA polymerase sigma factors"/>
    <property type="match status" value="1"/>
</dbReference>
<dbReference type="InterPro" id="IPR013325">
    <property type="entry name" value="RNA_pol_sigma_r2"/>
</dbReference>
<dbReference type="Proteomes" id="UP000437736">
    <property type="component" value="Unassembled WGS sequence"/>
</dbReference>
<gene>
    <name evidence="9" type="ORF">GHK86_04000</name>
</gene>
<dbReference type="CDD" id="cd06171">
    <property type="entry name" value="Sigma70_r4"/>
    <property type="match status" value="1"/>
</dbReference>
<dbReference type="SUPFAM" id="SSF88659">
    <property type="entry name" value="Sigma3 and sigma4 domains of RNA polymerase sigma factors"/>
    <property type="match status" value="1"/>
</dbReference>
<keyword evidence="5" id="KW-0804">Transcription</keyword>
<dbReference type="InterPro" id="IPR013249">
    <property type="entry name" value="RNA_pol_sigma70_r4_t2"/>
</dbReference>